<evidence type="ECO:0000256" key="14">
    <source>
        <dbReference type="ARBA" id="ARBA00049255"/>
    </source>
</evidence>
<comment type="subunit">
    <text evidence="3 15">Tetramer of two alpha and two beta subunits.</text>
</comment>
<dbReference type="Pfam" id="PF03484">
    <property type="entry name" value="B5"/>
    <property type="match status" value="1"/>
</dbReference>
<dbReference type="SMART" id="SM00896">
    <property type="entry name" value="FDX-ACB"/>
    <property type="match status" value="1"/>
</dbReference>
<evidence type="ECO:0000313" key="20">
    <source>
        <dbReference type="EMBL" id="HIV09821.1"/>
    </source>
</evidence>
<dbReference type="InterPro" id="IPR002547">
    <property type="entry name" value="tRNA-bd_dom"/>
</dbReference>
<dbReference type="InterPro" id="IPR020825">
    <property type="entry name" value="Phe-tRNA_synthase-like_B3/B4"/>
</dbReference>
<dbReference type="InterPro" id="IPR005121">
    <property type="entry name" value="Fdx_antiC-bd"/>
</dbReference>
<evidence type="ECO:0000256" key="5">
    <source>
        <dbReference type="ARBA" id="ARBA00022555"/>
    </source>
</evidence>
<dbReference type="InterPro" id="IPR012340">
    <property type="entry name" value="NA-bd_OB-fold"/>
</dbReference>
<dbReference type="Pfam" id="PF03147">
    <property type="entry name" value="FDX-ACB"/>
    <property type="match status" value="1"/>
</dbReference>
<dbReference type="InterPro" id="IPR004532">
    <property type="entry name" value="Phe-tRNA-ligase_IIc_bsu_bact"/>
</dbReference>
<evidence type="ECO:0000256" key="16">
    <source>
        <dbReference type="PROSITE-ProRule" id="PRU00209"/>
    </source>
</evidence>
<sequence length="806" mass="87209">MRVPLSWLNEFVDLRDQTPQQVADLLTFSGVEVEAIEQTGTVLDGHFVVGEVTACEMHPDSDHLHVCKVFDGTETLQIVCGAPNVRVGVKAPLAKIGAVMPGPEGFAIKKGKLRGVESFGMLCSKDELGLGGAHDGIWELPAEAVAGAPVQPFMPEADTVYDLEVTWNRPDCLSVRGIARELGALLGRPLAEPATDFAEGEEPVGKYVKVRVEAPKDCPRYTARVVTGLPPDAPTPDWMARRLEQCGQRSLGLAVDVTNYVMLELGQPLHAFDHATLRGGEIVVRLAKPGETIRTLDGTDRTLDESMLVIADAERPTAVAGVMGGEESEIEHATGTVVLESALFDPASVKFTATKLGMTSEATYRYARGVDKGLADLASRRAIHLLVKLGGATACRGVVDVDSRDPAPIDVALRYRRCDEVIGTPVPPEKVDAILTGLGIEKVGGDAERGVFRSPSWRYDLTREADLIEEVTRMNGLDAVPERMPSAPSVSPLPEADYQAKRAVRHALLALGLTEAMHYSFLSKAELDAFDPEAKDRLALPNPVSADYGVMRDTLLPQLIASLGRNAARQVESCGLFEIGRVFSVDPKSGAPAEAERVSLGMMGPFGRDALHTREPVKDEEALLWLKGVIEALCERLHAPRFGFFPCKHPAFAPGFAVAICLGRKRVGLMGAVSAAQRHRYRLNTPLVVAELDLAQLTKGLGALPRLKPVPQFPASRKDIALIAPDGLTHETIVRTIRKAAPKELTDVRLFDIFMSKAIGAGKRSMGYALEFRSAERTLRDAEVNAAFAKIVDALRKELNVEIREG</sequence>
<keyword evidence="8 15" id="KW-0547">Nucleotide-binding</keyword>
<evidence type="ECO:0000259" key="19">
    <source>
        <dbReference type="PROSITE" id="PS51483"/>
    </source>
</evidence>
<feature type="binding site" evidence="15">
    <location>
        <position position="469"/>
    </location>
    <ligand>
        <name>Mg(2+)</name>
        <dbReference type="ChEBI" id="CHEBI:18420"/>
        <note>shared with alpha subunit</note>
    </ligand>
</feature>
<protein>
    <recommendedName>
        <fullName evidence="15">Phenylalanine--tRNA ligase beta subunit</fullName>
        <ecNumber evidence="15">6.1.1.20</ecNumber>
    </recommendedName>
    <alternativeName>
        <fullName evidence="15">Phenylalanyl-tRNA synthetase beta subunit</fullName>
        <shortName evidence="15">PheRS</shortName>
    </alternativeName>
</protein>
<dbReference type="Gene3D" id="3.30.930.10">
    <property type="entry name" value="Bira Bifunctional Protein, Domain 2"/>
    <property type="match status" value="1"/>
</dbReference>
<dbReference type="InterPro" id="IPR041616">
    <property type="entry name" value="PheRS_beta_core"/>
</dbReference>
<evidence type="ECO:0000256" key="9">
    <source>
        <dbReference type="ARBA" id="ARBA00022840"/>
    </source>
</evidence>
<feature type="binding site" evidence="15">
    <location>
        <position position="470"/>
    </location>
    <ligand>
        <name>Mg(2+)</name>
        <dbReference type="ChEBI" id="CHEBI:18420"/>
        <note>shared with alpha subunit</note>
    </ligand>
</feature>
<dbReference type="InterPro" id="IPR005146">
    <property type="entry name" value="B3/B4_tRNA-bd"/>
</dbReference>
<dbReference type="NCBIfam" id="TIGR00472">
    <property type="entry name" value="pheT_bact"/>
    <property type="match status" value="1"/>
</dbReference>
<dbReference type="Pfam" id="PF01588">
    <property type="entry name" value="tRNA_bind"/>
    <property type="match status" value="1"/>
</dbReference>
<dbReference type="SUPFAM" id="SSF56037">
    <property type="entry name" value="PheT/TilS domain"/>
    <property type="match status" value="1"/>
</dbReference>
<evidence type="ECO:0000256" key="4">
    <source>
        <dbReference type="ARBA" id="ARBA00022490"/>
    </source>
</evidence>
<accession>A0A9D1T3A1</accession>
<evidence type="ECO:0000256" key="13">
    <source>
        <dbReference type="ARBA" id="ARBA00023146"/>
    </source>
</evidence>
<proteinExistence type="inferred from homology"/>
<dbReference type="PANTHER" id="PTHR10947">
    <property type="entry name" value="PHENYLALANYL-TRNA SYNTHETASE BETA CHAIN AND LEUCINE-RICH REPEAT-CONTAINING PROTEIN 47"/>
    <property type="match status" value="1"/>
</dbReference>
<dbReference type="PROSITE" id="PS51483">
    <property type="entry name" value="B5"/>
    <property type="match status" value="1"/>
</dbReference>
<keyword evidence="10 15" id="KW-0460">Magnesium</keyword>
<comment type="caution">
    <text evidence="20">The sequence shown here is derived from an EMBL/GenBank/DDBJ whole genome shotgun (WGS) entry which is preliminary data.</text>
</comment>
<keyword evidence="6 15" id="KW-0436">Ligase</keyword>
<dbReference type="Proteomes" id="UP000886845">
    <property type="component" value="Unassembled WGS sequence"/>
</dbReference>
<dbReference type="PROSITE" id="PS50886">
    <property type="entry name" value="TRBD"/>
    <property type="match status" value="1"/>
</dbReference>
<keyword evidence="13 15" id="KW-0030">Aminoacyl-tRNA synthetase</keyword>
<dbReference type="GO" id="GO:0000049">
    <property type="term" value="F:tRNA binding"/>
    <property type="evidence" value="ECO:0007669"/>
    <property type="project" value="UniProtKB-UniRule"/>
</dbReference>
<dbReference type="SMART" id="SM00873">
    <property type="entry name" value="B3_4"/>
    <property type="match status" value="1"/>
</dbReference>
<reference evidence="20" key="1">
    <citation type="submission" date="2020-10" db="EMBL/GenBank/DDBJ databases">
        <authorList>
            <person name="Gilroy R."/>
        </authorList>
    </citation>
    <scope>NUCLEOTIDE SEQUENCE</scope>
    <source>
        <strain evidence="20">35461</strain>
    </source>
</reference>
<dbReference type="Pfam" id="PF17759">
    <property type="entry name" value="tRNA_synthFbeta"/>
    <property type="match status" value="1"/>
</dbReference>
<evidence type="ECO:0000256" key="7">
    <source>
        <dbReference type="ARBA" id="ARBA00022723"/>
    </source>
</evidence>
<keyword evidence="11 16" id="KW-0694">RNA-binding</keyword>
<dbReference type="InterPro" id="IPR005147">
    <property type="entry name" value="tRNA_synthase_B5-dom"/>
</dbReference>
<dbReference type="Gene3D" id="3.30.70.380">
    <property type="entry name" value="Ferrodoxin-fold anticodon-binding domain"/>
    <property type="match status" value="1"/>
</dbReference>
<dbReference type="SUPFAM" id="SSF54991">
    <property type="entry name" value="Anticodon-binding domain of PheRS"/>
    <property type="match status" value="1"/>
</dbReference>
<dbReference type="HAMAP" id="MF_00283">
    <property type="entry name" value="Phe_tRNA_synth_beta1"/>
    <property type="match status" value="1"/>
</dbReference>
<dbReference type="EC" id="6.1.1.20" evidence="15"/>
<evidence type="ECO:0000259" key="18">
    <source>
        <dbReference type="PROSITE" id="PS51447"/>
    </source>
</evidence>
<evidence type="ECO:0000313" key="21">
    <source>
        <dbReference type="Proteomes" id="UP000886845"/>
    </source>
</evidence>
<evidence type="ECO:0000256" key="12">
    <source>
        <dbReference type="ARBA" id="ARBA00022917"/>
    </source>
</evidence>
<comment type="catalytic activity">
    <reaction evidence="14 15">
        <text>tRNA(Phe) + L-phenylalanine + ATP = L-phenylalanyl-tRNA(Phe) + AMP + diphosphate + H(+)</text>
        <dbReference type="Rhea" id="RHEA:19413"/>
        <dbReference type="Rhea" id="RHEA-COMP:9668"/>
        <dbReference type="Rhea" id="RHEA-COMP:9699"/>
        <dbReference type="ChEBI" id="CHEBI:15378"/>
        <dbReference type="ChEBI" id="CHEBI:30616"/>
        <dbReference type="ChEBI" id="CHEBI:33019"/>
        <dbReference type="ChEBI" id="CHEBI:58095"/>
        <dbReference type="ChEBI" id="CHEBI:78442"/>
        <dbReference type="ChEBI" id="CHEBI:78531"/>
        <dbReference type="ChEBI" id="CHEBI:456215"/>
        <dbReference type="EC" id="6.1.1.20"/>
    </reaction>
</comment>
<dbReference type="PROSITE" id="PS51447">
    <property type="entry name" value="FDX_ACB"/>
    <property type="match status" value="1"/>
</dbReference>
<evidence type="ECO:0000256" key="11">
    <source>
        <dbReference type="ARBA" id="ARBA00022884"/>
    </source>
</evidence>
<keyword evidence="9 15" id="KW-0067">ATP-binding</keyword>
<reference evidence="20" key="2">
    <citation type="journal article" date="2021" name="PeerJ">
        <title>Extensive microbial diversity within the chicken gut microbiome revealed by metagenomics and culture.</title>
        <authorList>
            <person name="Gilroy R."/>
            <person name="Ravi A."/>
            <person name="Getino M."/>
            <person name="Pursley I."/>
            <person name="Horton D.L."/>
            <person name="Alikhan N.F."/>
            <person name="Baker D."/>
            <person name="Gharbi K."/>
            <person name="Hall N."/>
            <person name="Watson M."/>
            <person name="Adriaenssens E.M."/>
            <person name="Foster-Nyarko E."/>
            <person name="Jarju S."/>
            <person name="Secka A."/>
            <person name="Antonio M."/>
            <person name="Oren A."/>
            <person name="Chaudhuri R.R."/>
            <person name="La Ragione R."/>
            <person name="Hildebrand F."/>
            <person name="Pallen M.J."/>
        </authorList>
    </citation>
    <scope>NUCLEOTIDE SEQUENCE</scope>
    <source>
        <strain evidence="20">35461</strain>
    </source>
</reference>
<dbReference type="NCBIfam" id="NF045760">
    <property type="entry name" value="YtpR"/>
    <property type="match status" value="1"/>
</dbReference>
<dbReference type="FunFam" id="2.40.50.140:FF:000045">
    <property type="entry name" value="Phenylalanine--tRNA ligase beta subunit"/>
    <property type="match status" value="1"/>
</dbReference>
<feature type="domain" description="TRNA-binding" evidence="17">
    <location>
        <begin position="41"/>
        <end position="151"/>
    </location>
</feature>
<dbReference type="InterPro" id="IPR009061">
    <property type="entry name" value="DNA-bd_dom_put_sf"/>
</dbReference>
<dbReference type="EMBL" id="DVOR01000223">
    <property type="protein sequence ID" value="HIV09821.1"/>
    <property type="molecule type" value="Genomic_DNA"/>
</dbReference>
<dbReference type="SUPFAM" id="SSF50249">
    <property type="entry name" value="Nucleic acid-binding proteins"/>
    <property type="match status" value="1"/>
</dbReference>
<evidence type="ECO:0000256" key="8">
    <source>
        <dbReference type="ARBA" id="ARBA00022741"/>
    </source>
</evidence>
<dbReference type="Gene3D" id="3.50.40.10">
    <property type="entry name" value="Phenylalanyl-trna Synthetase, Chain B, domain 3"/>
    <property type="match status" value="1"/>
</dbReference>
<keyword evidence="4 15" id="KW-0963">Cytoplasm</keyword>
<dbReference type="SUPFAM" id="SSF46955">
    <property type="entry name" value="Putative DNA-binding domain"/>
    <property type="match status" value="1"/>
</dbReference>
<evidence type="ECO:0000256" key="6">
    <source>
        <dbReference type="ARBA" id="ARBA00022598"/>
    </source>
</evidence>
<dbReference type="InterPro" id="IPR045060">
    <property type="entry name" value="Phe-tRNA-ligase_IIc_bsu"/>
</dbReference>
<dbReference type="InterPro" id="IPR036690">
    <property type="entry name" value="Fdx_antiC-bd_sf"/>
</dbReference>
<dbReference type="GO" id="GO:0000287">
    <property type="term" value="F:magnesium ion binding"/>
    <property type="evidence" value="ECO:0007669"/>
    <property type="project" value="UniProtKB-UniRule"/>
</dbReference>
<keyword evidence="7 15" id="KW-0479">Metal-binding</keyword>
<keyword evidence="5 16" id="KW-0820">tRNA-binding</keyword>
<dbReference type="CDD" id="cd02796">
    <property type="entry name" value="tRNA_bind_bactPheRS"/>
    <property type="match status" value="1"/>
</dbReference>
<dbReference type="GO" id="GO:0005524">
    <property type="term" value="F:ATP binding"/>
    <property type="evidence" value="ECO:0007669"/>
    <property type="project" value="UniProtKB-UniRule"/>
</dbReference>
<name>A0A9D1T3A1_9BACT</name>
<dbReference type="GO" id="GO:0009328">
    <property type="term" value="C:phenylalanine-tRNA ligase complex"/>
    <property type="evidence" value="ECO:0007669"/>
    <property type="project" value="TreeGrafter"/>
</dbReference>
<evidence type="ECO:0000256" key="2">
    <source>
        <dbReference type="ARBA" id="ARBA00008653"/>
    </source>
</evidence>
<feature type="binding site" evidence="15">
    <location>
        <position position="466"/>
    </location>
    <ligand>
        <name>Mg(2+)</name>
        <dbReference type="ChEBI" id="CHEBI:18420"/>
        <note>shared with alpha subunit</note>
    </ligand>
</feature>
<dbReference type="Pfam" id="PF03483">
    <property type="entry name" value="B3_4"/>
    <property type="match status" value="1"/>
</dbReference>
<evidence type="ECO:0000256" key="15">
    <source>
        <dbReference type="HAMAP-Rule" id="MF_00283"/>
    </source>
</evidence>
<dbReference type="PANTHER" id="PTHR10947:SF0">
    <property type="entry name" value="PHENYLALANINE--TRNA LIGASE BETA SUBUNIT"/>
    <property type="match status" value="1"/>
</dbReference>
<dbReference type="InterPro" id="IPR045864">
    <property type="entry name" value="aa-tRNA-synth_II/BPL/LPL"/>
</dbReference>
<dbReference type="CDD" id="cd00769">
    <property type="entry name" value="PheRS_beta_core"/>
    <property type="match status" value="1"/>
</dbReference>
<dbReference type="Gene3D" id="2.40.50.140">
    <property type="entry name" value="Nucleic acid-binding proteins"/>
    <property type="match status" value="1"/>
</dbReference>
<comment type="subcellular location">
    <subcellularLocation>
        <location evidence="1 15">Cytoplasm</location>
    </subcellularLocation>
</comment>
<feature type="binding site" evidence="15">
    <location>
        <position position="460"/>
    </location>
    <ligand>
        <name>Mg(2+)</name>
        <dbReference type="ChEBI" id="CHEBI:18420"/>
        <note>shared with alpha subunit</note>
    </ligand>
</feature>
<organism evidence="20 21">
    <name type="scientific">Candidatus Spyradenecus faecavium</name>
    <dbReference type="NCBI Taxonomy" id="2840947"/>
    <lineage>
        <taxon>Bacteria</taxon>
        <taxon>Pseudomonadati</taxon>
        <taxon>Lentisphaerota</taxon>
        <taxon>Lentisphaeria</taxon>
        <taxon>Lentisphaerales</taxon>
        <taxon>Lentisphaeraceae</taxon>
        <taxon>Lentisphaeraceae incertae sedis</taxon>
        <taxon>Candidatus Spyradenecus</taxon>
    </lineage>
</organism>
<comment type="similarity">
    <text evidence="2 15">Belongs to the phenylalanyl-tRNA synthetase beta subunit family. Type 1 subfamily.</text>
</comment>
<comment type="cofactor">
    <cofactor evidence="15">
        <name>Mg(2+)</name>
        <dbReference type="ChEBI" id="CHEBI:18420"/>
    </cofactor>
    <text evidence="15">Binds 2 magnesium ions per tetramer.</text>
</comment>
<dbReference type="InterPro" id="IPR033714">
    <property type="entry name" value="tRNA_bind_bactPheRS"/>
</dbReference>
<dbReference type="SUPFAM" id="SSF55681">
    <property type="entry name" value="Class II aaRS and biotin synthetases"/>
    <property type="match status" value="1"/>
</dbReference>
<evidence type="ECO:0000259" key="17">
    <source>
        <dbReference type="PROSITE" id="PS50886"/>
    </source>
</evidence>
<evidence type="ECO:0000256" key="1">
    <source>
        <dbReference type="ARBA" id="ARBA00004496"/>
    </source>
</evidence>
<dbReference type="AlphaFoldDB" id="A0A9D1T3A1"/>
<dbReference type="GO" id="GO:0006432">
    <property type="term" value="P:phenylalanyl-tRNA aminoacylation"/>
    <property type="evidence" value="ECO:0007669"/>
    <property type="project" value="UniProtKB-UniRule"/>
</dbReference>
<keyword evidence="12 15" id="KW-0648">Protein biosynthesis</keyword>
<dbReference type="Gene3D" id="3.30.56.10">
    <property type="match status" value="2"/>
</dbReference>
<feature type="domain" description="B5" evidence="19">
    <location>
        <begin position="406"/>
        <end position="482"/>
    </location>
</feature>
<feature type="domain" description="FDX-ACB" evidence="18">
    <location>
        <begin position="711"/>
        <end position="804"/>
    </location>
</feature>
<dbReference type="SMART" id="SM00874">
    <property type="entry name" value="B5"/>
    <property type="match status" value="1"/>
</dbReference>
<evidence type="ECO:0000256" key="10">
    <source>
        <dbReference type="ARBA" id="ARBA00022842"/>
    </source>
</evidence>
<dbReference type="GO" id="GO:0004826">
    <property type="term" value="F:phenylalanine-tRNA ligase activity"/>
    <property type="evidence" value="ECO:0007669"/>
    <property type="project" value="UniProtKB-UniRule"/>
</dbReference>
<evidence type="ECO:0000256" key="3">
    <source>
        <dbReference type="ARBA" id="ARBA00011209"/>
    </source>
</evidence>
<gene>
    <name evidence="15" type="primary">pheT</name>
    <name evidence="20" type="ORF">IAC79_06890</name>
</gene>